<evidence type="ECO:0000313" key="2">
    <source>
        <dbReference type="Proteomes" id="UP000838756"/>
    </source>
</evidence>
<name>A0A8S4RLS5_9NEOP</name>
<dbReference type="OrthoDB" id="6818903at2759"/>
<dbReference type="PANTHER" id="PTHR37685">
    <property type="entry name" value="GEO11136P1-RELATED"/>
    <property type="match status" value="1"/>
</dbReference>
<evidence type="ECO:0000313" key="1">
    <source>
        <dbReference type="EMBL" id="CAH2237671.1"/>
    </source>
</evidence>
<reference evidence="1" key="1">
    <citation type="submission" date="2022-03" db="EMBL/GenBank/DDBJ databases">
        <authorList>
            <person name="Lindestad O."/>
        </authorList>
    </citation>
    <scope>NUCLEOTIDE SEQUENCE</scope>
</reference>
<dbReference type="PANTHER" id="PTHR37685:SF1">
    <property type="entry name" value="GEO11136P1-RELATED"/>
    <property type="match status" value="1"/>
</dbReference>
<comment type="caution">
    <text evidence="1">The sequence shown here is derived from an EMBL/GenBank/DDBJ whole genome shotgun (WGS) entry which is preliminary data.</text>
</comment>
<dbReference type="AlphaFoldDB" id="A0A8S4RLS5"/>
<dbReference type="Pfam" id="PF15868">
    <property type="entry name" value="MBF2"/>
    <property type="match status" value="1"/>
</dbReference>
<dbReference type="EMBL" id="CAKXAJ010025284">
    <property type="protein sequence ID" value="CAH2237671.1"/>
    <property type="molecule type" value="Genomic_DNA"/>
</dbReference>
<keyword evidence="2" id="KW-1185">Reference proteome</keyword>
<dbReference type="InterPro" id="IPR031734">
    <property type="entry name" value="MBF2"/>
</dbReference>
<organism evidence="1 2">
    <name type="scientific">Pararge aegeria aegeria</name>
    <dbReference type="NCBI Taxonomy" id="348720"/>
    <lineage>
        <taxon>Eukaryota</taxon>
        <taxon>Metazoa</taxon>
        <taxon>Ecdysozoa</taxon>
        <taxon>Arthropoda</taxon>
        <taxon>Hexapoda</taxon>
        <taxon>Insecta</taxon>
        <taxon>Pterygota</taxon>
        <taxon>Neoptera</taxon>
        <taxon>Endopterygota</taxon>
        <taxon>Lepidoptera</taxon>
        <taxon>Glossata</taxon>
        <taxon>Ditrysia</taxon>
        <taxon>Papilionoidea</taxon>
        <taxon>Nymphalidae</taxon>
        <taxon>Satyrinae</taxon>
        <taxon>Satyrini</taxon>
        <taxon>Parargina</taxon>
        <taxon>Pararge</taxon>
    </lineage>
</organism>
<gene>
    <name evidence="1" type="primary">jg11348</name>
    <name evidence="1" type="ORF">PAEG_LOCUS14918</name>
</gene>
<sequence>MYSANVCTLKMKYAVALLIVTVLATVASGAVIQGIRRSNLSQGYVYPGDRLLSRHYLSQPARPNTIQYQDYTYRGNYSTRISAVTATEVGYTQYASAWVIAGGVGYSSVTVRVQSAKGYGYNFVIDVWGR</sequence>
<accession>A0A8S4RLS5</accession>
<protein>
    <submittedName>
        <fullName evidence="1">Jg11348 protein</fullName>
    </submittedName>
</protein>
<dbReference type="Proteomes" id="UP000838756">
    <property type="component" value="Unassembled WGS sequence"/>
</dbReference>
<proteinExistence type="predicted"/>